<sequence length="101" mass="11344">MDFTKKPCMILQVLSFCNSSRESLICNLIVSQLSAIYSQNGKLMKYRNSYRQLVAWHAATTVSPQHILIGSGQFCLMAAALFTRSVSRTHKSKDDIKLSSQ</sequence>
<dbReference type="AlphaFoldDB" id="A0A8X7ZNZ4"/>
<dbReference type="Proteomes" id="UP000886885">
    <property type="component" value="Chromosome 6A"/>
</dbReference>
<dbReference type="EMBL" id="JAAWWB010000011">
    <property type="protein sequence ID" value="KAG6771332.1"/>
    <property type="molecule type" value="Genomic_DNA"/>
</dbReference>
<evidence type="ECO:0000313" key="1">
    <source>
        <dbReference type="EMBL" id="KAG6771332.1"/>
    </source>
</evidence>
<name>A0A8X7ZNZ4_POPTO</name>
<accession>A0A8X7ZNZ4</accession>
<evidence type="ECO:0000313" key="2">
    <source>
        <dbReference type="Proteomes" id="UP000886885"/>
    </source>
</evidence>
<organism evidence="1 2">
    <name type="scientific">Populus tomentosa</name>
    <name type="common">Chinese white poplar</name>
    <dbReference type="NCBI Taxonomy" id="118781"/>
    <lineage>
        <taxon>Eukaryota</taxon>
        <taxon>Viridiplantae</taxon>
        <taxon>Streptophyta</taxon>
        <taxon>Embryophyta</taxon>
        <taxon>Tracheophyta</taxon>
        <taxon>Spermatophyta</taxon>
        <taxon>Magnoliopsida</taxon>
        <taxon>eudicotyledons</taxon>
        <taxon>Gunneridae</taxon>
        <taxon>Pentapetalae</taxon>
        <taxon>rosids</taxon>
        <taxon>fabids</taxon>
        <taxon>Malpighiales</taxon>
        <taxon>Salicaceae</taxon>
        <taxon>Saliceae</taxon>
        <taxon>Populus</taxon>
    </lineage>
</organism>
<proteinExistence type="predicted"/>
<reference evidence="1" key="1">
    <citation type="journal article" date="2020" name="bioRxiv">
        <title>Hybrid origin of Populus tomentosa Carr. identified through genome sequencing and phylogenomic analysis.</title>
        <authorList>
            <person name="An X."/>
            <person name="Gao K."/>
            <person name="Chen Z."/>
            <person name="Li J."/>
            <person name="Yang X."/>
            <person name="Yang X."/>
            <person name="Zhou J."/>
            <person name="Guo T."/>
            <person name="Zhao T."/>
            <person name="Huang S."/>
            <person name="Miao D."/>
            <person name="Khan W.U."/>
            <person name="Rao P."/>
            <person name="Ye M."/>
            <person name="Lei B."/>
            <person name="Liao W."/>
            <person name="Wang J."/>
            <person name="Ji L."/>
            <person name="Li Y."/>
            <person name="Guo B."/>
            <person name="Mustafa N.S."/>
            <person name="Li S."/>
            <person name="Yun Q."/>
            <person name="Keller S.R."/>
            <person name="Mao J."/>
            <person name="Zhang R."/>
            <person name="Strauss S.H."/>
        </authorList>
    </citation>
    <scope>NUCLEOTIDE SEQUENCE</scope>
    <source>
        <strain evidence="1">GM15</strain>
        <tissue evidence="1">Leaf</tissue>
    </source>
</reference>
<comment type="caution">
    <text evidence="1">The sequence shown here is derived from an EMBL/GenBank/DDBJ whole genome shotgun (WGS) entry which is preliminary data.</text>
</comment>
<keyword evidence="2" id="KW-1185">Reference proteome</keyword>
<gene>
    <name evidence="1" type="ORF">POTOM_022681</name>
</gene>
<protein>
    <submittedName>
        <fullName evidence="1">Uncharacterized protein</fullName>
    </submittedName>
</protein>